<evidence type="ECO:0000313" key="1">
    <source>
        <dbReference type="EMBL" id="MBC2776206.1"/>
    </source>
</evidence>
<protein>
    <submittedName>
        <fullName evidence="1">Uncharacterized protein</fullName>
    </submittedName>
</protein>
<dbReference type="Proteomes" id="UP000564378">
    <property type="component" value="Unassembled WGS sequence"/>
</dbReference>
<name>A0A842HSZ8_9SPHN</name>
<keyword evidence="2" id="KW-1185">Reference proteome</keyword>
<dbReference type="RefSeq" id="WP_185799512.1">
    <property type="nucleotide sequence ID" value="NZ_JACJVJ010000001.1"/>
</dbReference>
<accession>A0A842HSZ8</accession>
<proteinExistence type="predicted"/>
<comment type="caution">
    <text evidence="1">The sequence shown here is derived from an EMBL/GenBank/DDBJ whole genome shotgun (WGS) entry which is preliminary data.</text>
</comment>
<organism evidence="1 2">
    <name type="scientific">Parasphingopyxis marina</name>
    <dbReference type="NCBI Taxonomy" id="2761622"/>
    <lineage>
        <taxon>Bacteria</taxon>
        <taxon>Pseudomonadati</taxon>
        <taxon>Pseudomonadota</taxon>
        <taxon>Alphaproteobacteria</taxon>
        <taxon>Sphingomonadales</taxon>
        <taxon>Sphingomonadaceae</taxon>
        <taxon>Parasphingopyxis</taxon>
    </lineage>
</organism>
<gene>
    <name evidence="1" type="ORF">H6P80_01100</name>
</gene>
<dbReference type="AlphaFoldDB" id="A0A842HSZ8"/>
<reference evidence="1 2" key="1">
    <citation type="submission" date="2020-08" db="EMBL/GenBank/DDBJ databases">
        <title>Draft genome sequence of Parasphingopyxis sp. GrpM-11.</title>
        <authorList>
            <person name="Oh J."/>
            <person name="Roh D.-H."/>
        </authorList>
    </citation>
    <scope>NUCLEOTIDE SEQUENCE [LARGE SCALE GENOMIC DNA]</scope>
    <source>
        <strain evidence="1 2">GrpM-11</strain>
    </source>
</reference>
<evidence type="ECO:0000313" key="2">
    <source>
        <dbReference type="Proteomes" id="UP000564378"/>
    </source>
</evidence>
<dbReference type="EMBL" id="JACJVJ010000001">
    <property type="protein sequence ID" value="MBC2776206.1"/>
    <property type="molecule type" value="Genomic_DNA"/>
</dbReference>
<sequence length="58" mass="5946">MTISRRAIIWALVIVATALVARGGWISPSAAGLMLLVLPFVAVSQLRRAGSAQPCGGA</sequence>